<name>A0A5B9QBU7_9BACT</name>
<dbReference type="AlphaFoldDB" id="A0A5B9QBU7"/>
<proteinExistence type="predicted"/>
<dbReference type="OrthoDB" id="525451at2"/>
<feature type="domain" description="Ice-binding protein C-terminal" evidence="2">
    <location>
        <begin position="326"/>
        <end position="347"/>
    </location>
</feature>
<keyword evidence="1" id="KW-0732">Signal</keyword>
<accession>A0A5B9QBU7</accession>
<keyword evidence="4" id="KW-1185">Reference proteome</keyword>
<evidence type="ECO:0000256" key="1">
    <source>
        <dbReference type="SAM" id="SignalP"/>
    </source>
</evidence>
<dbReference type="InterPro" id="IPR013424">
    <property type="entry name" value="Ice-binding_C"/>
</dbReference>
<dbReference type="Proteomes" id="UP000323917">
    <property type="component" value="Chromosome"/>
</dbReference>
<evidence type="ECO:0000313" key="3">
    <source>
        <dbReference type="EMBL" id="QEG34386.1"/>
    </source>
</evidence>
<feature type="signal peptide" evidence="1">
    <location>
        <begin position="1"/>
        <end position="25"/>
    </location>
</feature>
<dbReference type="Pfam" id="PF14224">
    <property type="entry name" value="DUF4331"/>
    <property type="match status" value="3"/>
</dbReference>
<dbReference type="KEGG" id="bgok:Pr1d_16620"/>
<dbReference type="EMBL" id="CP042913">
    <property type="protein sequence ID" value="QEG34386.1"/>
    <property type="molecule type" value="Genomic_DNA"/>
</dbReference>
<feature type="chain" id="PRO_5022786278" evidence="1">
    <location>
        <begin position="26"/>
        <end position="350"/>
    </location>
</feature>
<gene>
    <name evidence="3" type="ORF">Pr1d_16620</name>
</gene>
<dbReference type="Pfam" id="PF07589">
    <property type="entry name" value="PEP-CTERM"/>
    <property type="match status" value="1"/>
</dbReference>
<evidence type="ECO:0000259" key="2">
    <source>
        <dbReference type="Pfam" id="PF07589"/>
    </source>
</evidence>
<sequence precursor="true">MNSRLILPTFALASLLLSVESVTQAADHLDAPNVMGLADRDINDLYAFQSPTNSNNTVLIMTVNPIAGNPATGSNAPFGATVNYGFQIDNTGDAIADVSYTTTFTASVGGVQTLTTLRNGVPFATGTTGMNITATGAGGGTVRADVFDDPFFFDLNGFNNGLAFTGDDFFAGLNTNAIVLEVPSSDLGGNIGVWATTEVGGNQVDRIGRPAINTVLIPSARKSEFNMADPADDPTAFGSDVQAAIESLNGGDSTHAATLTGILLPDVLTIDTSDASGFLNGRQLADDVIDAELTLLTNSSSPIGDGVAANDVAFPGVFPYLAAANVPEPGTFALGALSLAALGFRRRGRS</sequence>
<reference evidence="3 4" key="1">
    <citation type="submission" date="2019-08" db="EMBL/GenBank/DDBJ databases">
        <title>Deep-cultivation of Planctomycetes and their phenomic and genomic characterization uncovers novel biology.</title>
        <authorList>
            <person name="Wiegand S."/>
            <person name="Jogler M."/>
            <person name="Boedeker C."/>
            <person name="Pinto D."/>
            <person name="Vollmers J."/>
            <person name="Rivas-Marin E."/>
            <person name="Kohn T."/>
            <person name="Peeters S.H."/>
            <person name="Heuer A."/>
            <person name="Rast P."/>
            <person name="Oberbeckmann S."/>
            <person name="Bunk B."/>
            <person name="Jeske O."/>
            <person name="Meyerdierks A."/>
            <person name="Storesund J.E."/>
            <person name="Kallscheuer N."/>
            <person name="Luecker S."/>
            <person name="Lage O.M."/>
            <person name="Pohl T."/>
            <person name="Merkel B.J."/>
            <person name="Hornburger P."/>
            <person name="Mueller R.-W."/>
            <person name="Bruemmer F."/>
            <person name="Labrenz M."/>
            <person name="Spormann A.M."/>
            <person name="Op den Camp H."/>
            <person name="Overmann J."/>
            <person name="Amann R."/>
            <person name="Jetten M.S.M."/>
            <person name="Mascher T."/>
            <person name="Medema M.H."/>
            <person name="Devos D.P."/>
            <person name="Kaster A.-K."/>
            <person name="Ovreas L."/>
            <person name="Rohde M."/>
            <person name="Galperin M.Y."/>
            <person name="Jogler C."/>
        </authorList>
    </citation>
    <scope>NUCLEOTIDE SEQUENCE [LARGE SCALE GENOMIC DNA]</scope>
    <source>
        <strain evidence="3 4">Pr1d</strain>
    </source>
</reference>
<dbReference type="RefSeq" id="WP_148073045.1">
    <property type="nucleotide sequence ID" value="NZ_CP042913.1"/>
</dbReference>
<evidence type="ECO:0000313" key="4">
    <source>
        <dbReference type="Proteomes" id="UP000323917"/>
    </source>
</evidence>
<protein>
    <submittedName>
        <fullName evidence="3">PEP-CTERM motif protein</fullName>
    </submittedName>
</protein>
<dbReference type="InterPro" id="IPR025566">
    <property type="entry name" value="DUF4331"/>
</dbReference>
<organism evidence="3 4">
    <name type="scientific">Bythopirellula goksoeyrii</name>
    <dbReference type="NCBI Taxonomy" id="1400387"/>
    <lineage>
        <taxon>Bacteria</taxon>
        <taxon>Pseudomonadati</taxon>
        <taxon>Planctomycetota</taxon>
        <taxon>Planctomycetia</taxon>
        <taxon>Pirellulales</taxon>
        <taxon>Lacipirellulaceae</taxon>
        <taxon>Bythopirellula</taxon>
    </lineage>
</organism>